<name>A0A8J6T8K1_9DELT</name>
<protein>
    <submittedName>
        <fullName evidence="2">Protein-ADP-ribose hydrolase</fullName>
    </submittedName>
</protein>
<dbReference type="SMART" id="SM00506">
    <property type="entry name" value="A1pp"/>
    <property type="match status" value="1"/>
</dbReference>
<dbReference type="GO" id="GO:0016787">
    <property type="term" value="F:hydrolase activity"/>
    <property type="evidence" value="ECO:0007669"/>
    <property type="project" value="UniProtKB-KW"/>
</dbReference>
<evidence type="ECO:0000313" key="2">
    <source>
        <dbReference type="EMBL" id="MBC8177726.1"/>
    </source>
</evidence>
<sequence>MKSSQIPLDLQEYRSAIHLDEPFNAPEPAPASEKTRADLVDELLANLETDGTLERSGIRLEAFPSSYTEKRRLFKALLTVRDPDPLPDWFHAQMDRLLQYEKGQHTITEATSLPRVSQMFPGSTYGSAELCALWQGDITTLGVDAIVNAANAQMLGCFQPFHTCIDNIIHSAAGPRLREDCAAIMQIQGNLEGTGWAKITRSYNLPSKYVLHTVGPIIPRGQAQISNKQENQLSTSYRACLELAGRVADVRSVAFCCISTGVFGFPQEPAARIGLQTVHRWLSENPTALDLVVFNVFTQVVLEIYTQLLSR</sequence>
<dbReference type="SUPFAM" id="SSF52949">
    <property type="entry name" value="Macro domain-like"/>
    <property type="match status" value="1"/>
</dbReference>
<dbReference type="Pfam" id="PF01661">
    <property type="entry name" value="Macro"/>
    <property type="match status" value="1"/>
</dbReference>
<keyword evidence="2" id="KW-0378">Hydrolase</keyword>
<accession>A0A8J6T8K1</accession>
<proteinExistence type="predicted"/>
<evidence type="ECO:0000259" key="1">
    <source>
        <dbReference type="PROSITE" id="PS51154"/>
    </source>
</evidence>
<evidence type="ECO:0000313" key="3">
    <source>
        <dbReference type="Proteomes" id="UP000650524"/>
    </source>
</evidence>
<dbReference type="AlphaFoldDB" id="A0A8J6T8K1"/>
<dbReference type="Proteomes" id="UP000650524">
    <property type="component" value="Unassembled WGS sequence"/>
</dbReference>
<dbReference type="PROSITE" id="PS51154">
    <property type="entry name" value="MACRO"/>
    <property type="match status" value="1"/>
</dbReference>
<dbReference type="CDD" id="cd02908">
    <property type="entry name" value="Macro_OAADPr_deacetylase"/>
    <property type="match status" value="1"/>
</dbReference>
<reference evidence="2 3" key="1">
    <citation type="submission" date="2020-08" db="EMBL/GenBank/DDBJ databases">
        <title>Bridging the membrane lipid divide: bacteria of the FCB group superphylum have the potential to synthesize archaeal ether lipids.</title>
        <authorList>
            <person name="Villanueva L."/>
            <person name="Von Meijenfeldt F.A.B."/>
            <person name="Westbye A.B."/>
            <person name="Yadav S."/>
            <person name="Hopmans E.C."/>
            <person name="Dutilh B.E."/>
            <person name="Sinninghe Damste J.S."/>
        </authorList>
    </citation>
    <scope>NUCLEOTIDE SEQUENCE [LARGE SCALE GENOMIC DNA]</scope>
    <source>
        <strain evidence="2">NIOZ-UU27</strain>
    </source>
</reference>
<organism evidence="2 3">
    <name type="scientific">Candidatus Desulfacyla euxinica</name>
    <dbReference type="NCBI Taxonomy" id="2841693"/>
    <lineage>
        <taxon>Bacteria</taxon>
        <taxon>Deltaproteobacteria</taxon>
        <taxon>Candidatus Desulfacyla</taxon>
    </lineage>
</organism>
<dbReference type="EMBL" id="JACNJD010000232">
    <property type="protein sequence ID" value="MBC8177726.1"/>
    <property type="molecule type" value="Genomic_DNA"/>
</dbReference>
<gene>
    <name evidence="2" type="ORF">H8E19_10010</name>
</gene>
<dbReference type="PANTHER" id="PTHR11106">
    <property type="entry name" value="GANGLIOSIDE INDUCED DIFFERENTIATION ASSOCIATED PROTEIN 2-RELATED"/>
    <property type="match status" value="1"/>
</dbReference>
<feature type="domain" description="Macro" evidence="1">
    <location>
        <begin position="118"/>
        <end position="311"/>
    </location>
</feature>
<dbReference type="InterPro" id="IPR002589">
    <property type="entry name" value="Macro_dom"/>
</dbReference>
<comment type="caution">
    <text evidence="2">The sequence shown here is derived from an EMBL/GenBank/DDBJ whole genome shotgun (WGS) entry which is preliminary data.</text>
</comment>
<dbReference type="Gene3D" id="3.40.220.10">
    <property type="entry name" value="Leucine Aminopeptidase, subunit E, domain 1"/>
    <property type="match status" value="1"/>
</dbReference>
<dbReference type="NCBIfam" id="NF003163">
    <property type="entry name" value="PRK04143.1"/>
    <property type="match status" value="1"/>
</dbReference>
<dbReference type="InterPro" id="IPR043472">
    <property type="entry name" value="Macro_dom-like"/>
</dbReference>
<dbReference type="PANTHER" id="PTHR11106:SF27">
    <property type="entry name" value="MACRO DOMAIN-CONTAINING PROTEIN"/>
    <property type="match status" value="1"/>
</dbReference>